<dbReference type="PANTHER" id="PTHR13056">
    <property type="entry name" value="VACUOLAR FUSION PROTEIN CCZ1 HOMOLOG-RELATED"/>
    <property type="match status" value="1"/>
</dbReference>
<dbReference type="OrthoDB" id="240546at2759"/>
<gene>
    <name evidence="4" type="ORF">CERSUDRAFT_104200</name>
</gene>
<feature type="domain" description="CCZ1/INTU/HSP4 first Longin" evidence="3">
    <location>
        <begin position="9"/>
        <end position="157"/>
    </location>
</feature>
<feature type="region of interest" description="Disordered" evidence="2">
    <location>
        <begin position="326"/>
        <end position="365"/>
    </location>
</feature>
<organism evidence="4 5">
    <name type="scientific">Ceriporiopsis subvermispora (strain B)</name>
    <name type="common">White-rot fungus</name>
    <name type="synonym">Gelatoporia subvermispora</name>
    <dbReference type="NCBI Taxonomy" id="914234"/>
    <lineage>
        <taxon>Eukaryota</taxon>
        <taxon>Fungi</taxon>
        <taxon>Dikarya</taxon>
        <taxon>Basidiomycota</taxon>
        <taxon>Agaricomycotina</taxon>
        <taxon>Agaricomycetes</taxon>
        <taxon>Polyporales</taxon>
        <taxon>Gelatoporiaceae</taxon>
        <taxon>Gelatoporia</taxon>
    </lineage>
</organism>
<feature type="region of interest" description="Disordered" evidence="2">
    <location>
        <begin position="253"/>
        <end position="295"/>
    </location>
</feature>
<keyword evidence="5" id="KW-1185">Reference proteome</keyword>
<dbReference type="HOGENOM" id="CLU_012738_0_0_1"/>
<feature type="compositionally biased region" description="Polar residues" evidence="2">
    <location>
        <begin position="461"/>
        <end position="479"/>
    </location>
</feature>
<sequence>MSRVPAGLAYLTIYNPTLRPIHSSSDEDAEEQAHILFYTAKERAVSRDRMLRQVGLAKALVNFSQMFNVEDSCENVHSQSRRMIMVSPEPNYWIHASIDLAKTPRPATVRAKGKGKDKPGAPKADNVSYDYHDASVHDDAIRERLLQGYEQFKLVHGSFESILNTFGHEALELQLERFWTVWAWRWDIEQDCQFASILGAPLHPLSRAATPCLDEFASTLSDELCVFALQRPYLIPSTKFSSARYPRALTQHIASRIPPPPPPGFDGDQALDQDGAGSDRDKPPEPSRAVSPSTFLAMPSMNLGVGMDMRGLKWGWPGYLTFGKGSRPASLPTSPAEAPVRLPSMSPEQKADEHEAQVDDDAGAAGARADVKLRKLEVDVDTESLLEAISSVNAHTPSPREGSPVSTAPTKDTPELGIQSKRTHPSQAVHTGEGDPPADNASLQSQQDASDAADNDAEGTTRPSSPETPQQSASTNTIFPDTLPPFLSARVHLPDLTSAGQMQRRRVWHLTKETITIALIAQDDEAAEPPCRVEQVADLISAVRDALAESQNKEINLSRGAEAAIPTATKILQPQDKHVISKGEYTMSNNAGFSCNSEHLFYGKQMLESDSDVLEVFSRGQNPQYWHVAKRGLGVDSDGHAIEGRVFLEVARKESSLPDVDNELATRVRKYIDERSG</sequence>
<dbReference type="Proteomes" id="UP000016930">
    <property type="component" value="Unassembled WGS sequence"/>
</dbReference>
<name>M2QPD5_CERS8</name>
<feature type="compositionally biased region" description="Low complexity" evidence="2">
    <location>
        <begin position="438"/>
        <end position="450"/>
    </location>
</feature>
<evidence type="ECO:0000313" key="5">
    <source>
        <dbReference type="Proteomes" id="UP000016930"/>
    </source>
</evidence>
<evidence type="ECO:0000313" key="4">
    <source>
        <dbReference type="EMBL" id="EMD38908.1"/>
    </source>
</evidence>
<feature type="region of interest" description="Disordered" evidence="2">
    <location>
        <begin position="390"/>
        <end position="481"/>
    </location>
</feature>
<feature type="compositionally biased region" description="Low complexity" evidence="2">
    <location>
        <begin position="265"/>
        <end position="276"/>
    </location>
</feature>
<evidence type="ECO:0000256" key="2">
    <source>
        <dbReference type="SAM" id="MobiDB-lite"/>
    </source>
</evidence>
<protein>
    <recommendedName>
        <fullName evidence="3">CCZ1/INTU/HSP4 first Longin domain-containing protein</fullName>
    </recommendedName>
</protein>
<comment type="similarity">
    <text evidence="1">Belongs to the CCZ1 family.</text>
</comment>
<dbReference type="InterPro" id="IPR013176">
    <property type="entry name" value="Ccz1"/>
</dbReference>
<dbReference type="AlphaFoldDB" id="M2QPD5"/>
<dbReference type="GO" id="GO:0035658">
    <property type="term" value="C:Mon1-Ccz1 complex"/>
    <property type="evidence" value="ECO:0007669"/>
    <property type="project" value="InterPro"/>
</dbReference>
<accession>M2QPD5</accession>
<dbReference type="Pfam" id="PF19031">
    <property type="entry name" value="Intu_longin_1"/>
    <property type="match status" value="1"/>
</dbReference>
<dbReference type="InterPro" id="IPR043987">
    <property type="entry name" value="CCZ1/INTU/HSP4_longin_1"/>
</dbReference>
<evidence type="ECO:0000256" key="1">
    <source>
        <dbReference type="ARBA" id="ARBA00005352"/>
    </source>
</evidence>
<dbReference type="PANTHER" id="PTHR13056:SF0">
    <property type="entry name" value="VACUOLAR FUSION PROTEIN CCZ1 HOMOLOG-RELATED"/>
    <property type="match status" value="1"/>
</dbReference>
<dbReference type="GO" id="GO:0016192">
    <property type="term" value="P:vesicle-mediated transport"/>
    <property type="evidence" value="ECO:0007669"/>
    <property type="project" value="InterPro"/>
</dbReference>
<evidence type="ECO:0000259" key="3">
    <source>
        <dbReference type="Pfam" id="PF19031"/>
    </source>
</evidence>
<dbReference type="STRING" id="914234.M2QPD5"/>
<proteinExistence type="inferred from homology"/>
<reference evidence="4 5" key="1">
    <citation type="journal article" date="2012" name="Proc. Natl. Acad. Sci. U.S.A.">
        <title>Comparative genomics of Ceriporiopsis subvermispora and Phanerochaete chrysosporium provide insight into selective ligninolysis.</title>
        <authorList>
            <person name="Fernandez-Fueyo E."/>
            <person name="Ruiz-Duenas F.J."/>
            <person name="Ferreira P."/>
            <person name="Floudas D."/>
            <person name="Hibbett D.S."/>
            <person name="Canessa P."/>
            <person name="Larrondo L.F."/>
            <person name="James T.Y."/>
            <person name="Seelenfreund D."/>
            <person name="Lobos S."/>
            <person name="Polanco R."/>
            <person name="Tello M."/>
            <person name="Honda Y."/>
            <person name="Watanabe T."/>
            <person name="Watanabe T."/>
            <person name="Ryu J.S."/>
            <person name="Kubicek C.P."/>
            <person name="Schmoll M."/>
            <person name="Gaskell J."/>
            <person name="Hammel K.E."/>
            <person name="St John F.J."/>
            <person name="Vanden Wymelenberg A."/>
            <person name="Sabat G."/>
            <person name="Splinter BonDurant S."/>
            <person name="Syed K."/>
            <person name="Yadav J.S."/>
            <person name="Doddapaneni H."/>
            <person name="Subramanian V."/>
            <person name="Lavin J.L."/>
            <person name="Oguiza J.A."/>
            <person name="Perez G."/>
            <person name="Pisabarro A.G."/>
            <person name="Ramirez L."/>
            <person name="Santoyo F."/>
            <person name="Master E."/>
            <person name="Coutinho P.M."/>
            <person name="Henrissat B."/>
            <person name="Lombard V."/>
            <person name="Magnuson J.K."/>
            <person name="Kuees U."/>
            <person name="Hori C."/>
            <person name="Igarashi K."/>
            <person name="Samejima M."/>
            <person name="Held B.W."/>
            <person name="Barry K.W."/>
            <person name="LaButti K.M."/>
            <person name="Lapidus A."/>
            <person name="Lindquist E.A."/>
            <person name="Lucas S.M."/>
            <person name="Riley R."/>
            <person name="Salamov A.A."/>
            <person name="Hoffmeister D."/>
            <person name="Schwenk D."/>
            <person name="Hadar Y."/>
            <person name="Yarden O."/>
            <person name="de Vries R.P."/>
            <person name="Wiebenga A."/>
            <person name="Stenlid J."/>
            <person name="Eastwood D."/>
            <person name="Grigoriev I.V."/>
            <person name="Berka R.M."/>
            <person name="Blanchette R.A."/>
            <person name="Kersten P."/>
            <person name="Martinez A.T."/>
            <person name="Vicuna R."/>
            <person name="Cullen D."/>
        </authorList>
    </citation>
    <scope>NUCLEOTIDE SEQUENCE [LARGE SCALE GENOMIC DNA]</scope>
    <source>
        <strain evidence="4 5">B</strain>
    </source>
</reference>
<dbReference type="EMBL" id="KB445794">
    <property type="protein sequence ID" value="EMD38908.1"/>
    <property type="molecule type" value="Genomic_DNA"/>
</dbReference>